<evidence type="ECO:0000313" key="2">
    <source>
        <dbReference type="Proteomes" id="UP000762676"/>
    </source>
</evidence>
<dbReference type="AlphaFoldDB" id="A0AAV4FLA6"/>
<proteinExistence type="predicted"/>
<protein>
    <submittedName>
        <fullName evidence="1">Uncharacterized protein</fullName>
    </submittedName>
</protein>
<dbReference type="Proteomes" id="UP000762676">
    <property type="component" value="Unassembled WGS sequence"/>
</dbReference>
<reference evidence="1 2" key="1">
    <citation type="journal article" date="2021" name="Elife">
        <title>Chloroplast acquisition without the gene transfer in kleptoplastic sea slugs, Plakobranchus ocellatus.</title>
        <authorList>
            <person name="Maeda T."/>
            <person name="Takahashi S."/>
            <person name="Yoshida T."/>
            <person name="Shimamura S."/>
            <person name="Takaki Y."/>
            <person name="Nagai Y."/>
            <person name="Toyoda A."/>
            <person name="Suzuki Y."/>
            <person name="Arimoto A."/>
            <person name="Ishii H."/>
            <person name="Satoh N."/>
            <person name="Nishiyama T."/>
            <person name="Hasebe M."/>
            <person name="Maruyama T."/>
            <person name="Minagawa J."/>
            <person name="Obokata J."/>
            <person name="Shigenobu S."/>
        </authorList>
    </citation>
    <scope>NUCLEOTIDE SEQUENCE [LARGE SCALE GENOMIC DNA]</scope>
</reference>
<accession>A0AAV4FLA6</accession>
<organism evidence="1 2">
    <name type="scientific">Elysia marginata</name>
    <dbReference type="NCBI Taxonomy" id="1093978"/>
    <lineage>
        <taxon>Eukaryota</taxon>
        <taxon>Metazoa</taxon>
        <taxon>Spiralia</taxon>
        <taxon>Lophotrochozoa</taxon>
        <taxon>Mollusca</taxon>
        <taxon>Gastropoda</taxon>
        <taxon>Heterobranchia</taxon>
        <taxon>Euthyneura</taxon>
        <taxon>Panpulmonata</taxon>
        <taxon>Sacoglossa</taxon>
        <taxon>Placobranchoidea</taxon>
        <taxon>Plakobranchidae</taxon>
        <taxon>Elysia</taxon>
    </lineage>
</organism>
<evidence type="ECO:0000313" key="1">
    <source>
        <dbReference type="EMBL" id="GFR73525.1"/>
    </source>
</evidence>
<dbReference type="EMBL" id="BMAT01007889">
    <property type="protein sequence ID" value="GFR73525.1"/>
    <property type="molecule type" value="Genomic_DNA"/>
</dbReference>
<sequence>MMSQARHSKISYNHHPSFLQQNFSTFESLKTLSHVCNSVRVRAKTGSRGTDSTSRRHYNNCLAWHSSLTIKHVEPGDQRTGKHTNKQGLWWEISYILSV</sequence>
<keyword evidence="2" id="KW-1185">Reference proteome</keyword>
<gene>
    <name evidence="1" type="ORF">ElyMa_003869500</name>
</gene>
<name>A0AAV4FLA6_9GAST</name>
<comment type="caution">
    <text evidence="1">The sequence shown here is derived from an EMBL/GenBank/DDBJ whole genome shotgun (WGS) entry which is preliminary data.</text>
</comment>